<evidence type="ECO:0000313" key="4">
    <source>
        <dbReference type="EMBL" id="NYS62022.1"/>
    </source>
</evidence>
<proteinExistence type="predicted"/>
<dbReference type="InterPro" id="IPR005135">
    <property type="entry name" value="Endo/exonuclease/phosphatase"/>
</dbReference>
<accession>A0A7Z0LN61</accession>
<dbReference type="EMBL" id="JACCDF010000014">
    <property type="protein sequence ID" value="NYS62022.1"/>
    <property type="molecule type" value="Genomic_DNA"/>
</dbReference>
<dbReference type="SUPFAM" id="SSF56219">
    <property type="entry name" value="DNase I-like"/>
    <property type="match status" value="1"/>
</dbReference>
<keyword evidence="4" id="KW-0269">Exonuclease</keyword>
<dbReference type="Pfam" id="PF03372">
    <property type="entry name" value="Exo_endo_phos"/>
    <property type="match status" value="1"/>
</dbReference>
<name>A0A7Z0LN61_9GAMM</name>
<feature type="transmembrane region" description="Helical" evidence="2">
    <location>
        <begin position="64"/>
        <end position="84"/>
    </location>
</feature>
<organism evidence="4 5">
    <name type="scientific">Vreelandella salicampi</name>
    <dbReference type="NCBI Taxonomy" id="1449798"/>
    <lineage>
        <taxon>Bacteria</taxon>
        <taxon>Pseudomonadati</taxon>
        <taxon>Pseudomonadota</taxon>
        <taxon>Gammaproteobacteria</taxon>
        <taxon>Oceanospirillales</taxon>
        <taxon>Halomonadaceae</taxon>
        <taxon>Vreelandella</taxon>
    </lineage>
</organism>
<protein>
    <submittedName>
        <fullName evidence="4">Endonuclease/exonuclease/phosphatase family protein</fullName>
    </submittedName>
</protein>
<keyword evidence="5" id="KW-1185">Reference proteome</keyword>
<dbReference type="Proteomes" id="UP000586119">
    <property type="component" value="Unassembled WGS sequence"/>
</dbReference>
<keyword evidence="4" id="KW-0540">Nuclease</keyword>
<keyword evidence="2" id="KW-0812">Transmembrane</keyword>
<gene>
    <name evidence="4" type="ORF">HZS81_14790</name>
</gene>
<evidence type="ECO:0000256" key="2">
    <source>
        <dbReference type="SAM" id="Phobius"/>
    </source>
</evidence>
<dbReference type="RefSeq" id="WP_179931285.1">
    <property type="nucleotide sequence ID" value="NZ_JACCDF010000014.1"/>
</dbReference>
<dbReference type="InterPro" id="IPR036691">
    <property type="entry name" value="Endo/exonu/phosph_ase_sf"/>
</dbReference>
<evidence type="ECO:0000313" key="5">
    <source>
        <dbReference type="Proteomes" id="UP000586119"/>
    </source>
</evidence>
<keyword evidence="4" id="KW-0378">Hydrolase</keyword>
<comment type="caution">
    <text evidence="4">The sequence shown here is derived from an EMBL/GenBank/DDBJ whole genome shotgun (WGS) entry which is preliminary data.</text>
</comment>
<dbReference type="AlphaFoldDB" id="A0A7Z0LN61"/>
<feature type="domain" description="Endonuclease/exonuclease/phosphatase" evidence="3">
    <location>
        <begin position="106"/>
        <end position="311"/>
    </location>
</feature>
<dbReference type="GO" id="GO:0004527">
    <property type="term" value="F:exonuclease activity"/>
    <property type="evidence" value="ECO:0007669"/>
    <property type="project" value="UniProtKB-KW"/>
</dbReference>
<dbReference type="GO" id="GO:0004519">
    <property type="term" value="F:endonuclease activity"/>
    <property type="evidence" value="ECO:0007669"/>
    <property type="project" value="UniProtKB-KW"/>
</dbReference>
<evidence type="ECO:0000259" key="3">
    <source>
        <dbReference type="Pfam" id="PF03372"/>
    </source>
</evidence>
<dbReference type="Gene3D" id="3.60.10.10">
    <property type="entry name" value="Endonuclease/exonuclease/phosphatase"/>
    <property type="match status" value="1"/>
</dbReference>
<keyword evidence="2" id="KW-0472">Membrane</keyword>
<feature type="transmembrane region" description="Helical" evidence="2">
    <location>
        <begin position="33"/>
        <end position="52"/>
    </location>
</feature>
<keyword evidence="2" id="KW-1133">Transmembrane helix</keyword>
<feature type="region of interest" description="Disordered" evidence="1">
    <location>
        <begin position="323"/>
        <end position="354"/>
    </location>
</feature>
<keyword evidence="4" id="KW-0255">Endonuclease</keyword>
<feature type="compositionally biased region" description="Basic and acidic residues" evidence="1">
    <location>
        <begin position="332"/>
        <end position="354"/>
    </location>
</feature>
<evidence type="ECO:0000256" key="1">
    <source>
        <dbReference type="SAM" id="MobiDB-lite"/>
    </source>
</evidence>
<sequence>MSIVLVALALMLVIATLLPLLRFNQWWIRVLDFPRAQIATAGIVILCFYLYYWDTQRPYESAVLALLVLAVGYQVVKMLPYTVLMPKQVLTTESDSDDANISLLVANVLMENQESKALLGIVRKYNPDMILTVETDRWWEKALRTLENEYPHTLKHPLDNTYGMLLYSRLELINPDIRFILEDSMPSMHMQVILPSGDRVFMHFVHPDPPNPMFATETTERDAELLIVGREVETREGPTIIAGDFNDVAWSQTTSLFQKTSGLLDPRVGRGMYNSFNAKNPLMRWPLDHVFHSDHFKLVRMERGPAWGSDHFPMFIELSLETGAKADQVEPDTNRAEGEQVDEKIEDGKQQADE</sequence>
<reference evidence="4 5" key="1">
    <citation type="journal article" date="2015" name="Int. J. Syst. Evol. Microbiol.">
        <title>Halomonas salicampi sp. nov., a halotolerant and alkalitolerant bacterium isolated from a saltern soil.</title>
        <authorList>
            <person name="Lee J.C."/>
            <person name="Kim Y.S."/>
            <person name="Yun B.S."/>
            <person name="Whang K.S."/>
        </authorList>
    </citation>
    <scope>NUCLEOTIDE SEQUENCE [LARGE SCALE GENOMIC DNA]</scope>
    <source>
        <strain evidence="4 5">BH103</strain>
    </source>
</reference>